<evidence type="ECO:0000313" key="2">
    <source>
        <dbReference type="EMBL" id="ROK76027.1"/>
    </source>
</evidence>
<protein>
    <submittedName>
        <fullName evidence="2">Uncharacterized protein</fullName>
    </submittedName>
</protein>
<feature type="region of interest" description="Disordered" evidence="1">
    <location>
        <begin position="36"/>
        <end position="92"/>
    </location>
</feature>
<dbReference type="AlphaFoldDB" id="A0A3N0Y0J2"/>
<sequence length="92" mass="9567">MSATGGGQTATELFLLDNRTACIIGKTALSRIIKGGETDTLATQAGPSKTRSEDSKLTPQRIRPGGITSSGTDPQNGSGTESTCTAQRIRNR</sequence>
<dbReference type="OrthoDB" id="6499071at2759"/>
<dbReference type="Proteomes" id="UP000281406">
    <property type="component" value="Unassembled WGS sequence"/>
</dbReference>
<feature type="compositionally biased region" description="Polar residues" evidence="1">
    <location>
        <begin position="40"/>
        <end position="49"/>
    </location>
</feature>
<accession>A0A3N0Y0J2</accession>
<organism evidence="2 3">
    <name type="scientific">Anabarilius grahami</name>
    <name type="common">Kanglang fish</name>
    <name type="synonym">Barilius grahami</name>
    <dbReference type="NCBI Taxonomy" id="495550"/>
    <lineage>
        <taxon>Eukaryota</taxon>
        <taxon>Metazoa</taxon>
        <taxon>Chordata</taxon>
        <taxon>Craniata</taxon>
        <taxon>Vertebrata</taxon>
        <taxon>Euteleostomi</taxon>
        <taxon>Actinopterygii</taxon>
        <taxon>Neopterygii</taxon>
        <taxon>Teleostei</taxon>
        <taxon>Ostariophysi</taxon>
        <taxon>Cypriniformes</taxon>
        <taxon>Xenocyprididae</taxon>
        <taxon>Xenocypridinae</taxon>
        <taxon>Xenocypridinae incertae sedis</taxon>
        <taxon>Anabarilius</taxon>
    </lineage>
</organism>
<name>A0A3N0Y0J2_ANAGA</name>
<dbReference type="EMBL" id="RJVU01055694">
    <property type="protein sequence ID" value="ROK76027.1"/>
    <property type="molecule type" value="Genomic_DNA"/>
</dbReference>
<keyword evidence="3" id="KW-1185">Reference proteome</keyword>
<reference evidence="2 3" key="1">
    <citation type="submission" date="2018-10" db="EMBL/GenBank/DDBJ databases">
        <title>Genome assembly for a Yunnan-Guizhou Plateau 3E fish, Anabarilius grahami (Regan), and its evolutionary and genetic applications.</title>
        <authorList>
            <person name="Jiang W."/>
        </authorList>
    </citation>
    <scope>NUCLEOTIDE SEQUENCE [LARGE SCALE GENOMIC DNA]</scope>
    <source>
        <strain evidence="2">AG-KIZ</strain>
        <tissue evidence="2">Muscle</tissue>
    </source>
</reference>
<feature type="compositionally biased region" description="Polar residues" evidence="1">
    <location>
        <begin position="67"/>
        <end position="92"/>
    </location>
</feature>
<evidence type="ECO:0000313" key="3">
    <source>
        <dbReference type="Proteomes" id="UP000281406"/>
    </source>
</evidence>
<proteinExistence type="predicted"/>
<gene>
    <name evidence="2" type="ORF">DPX16_0637</name>
</gene>
<evidence type="ECO:0000256" key="1">
    <source>
        <dbReference type="SAM" id="MobiDB-lite"/>
    </source>
</evidence>
<comment type="caution">
    <text evidence="2">The sequence shown here is derived from an EMBL/GenBank/DDBJ whole genome shotgun (WGS) entry which is preliminary data.</text>
</comment>